<feature type="binding site" evidence="4">
    <location>
        <position position="172"/>
    </location>
    <ligand>
        <name>Fe cation</name>
        <dbReference type="ChEBI" id="CHEBI:24875"/>
        <note>catalytic</note>
    </ligand>
</feature>
<dbReference type="AlphaFoldDB" id="A0A7C3PF96"/>
<keyword evidence="3 4" id="KW-0408">Iron</keyword>
<dbReference type="Pfam" id="PF03055">
    <property type="entry name" value="RPE65"/>
    <property type="match status" value="1"/>
</dbReference>
<dbReference type="InterPro" id="IPR004294">
    <property type="entry name" value="Carotenoid_Oase"/>
</dbReference>
<dbReference type="GO" id="GO:0016121">
    <property type="term" value="P:carotene catabolic process"/>
    <property type="evidence" value="ECO:0007669"/>
    <property type="project" value="TreeGrafter"/>
</dbReference>
<sequence>MVTTVPQSQTGTWAQAIAHKAQEFAPIALSALEGTIPNGLRGALYRNGPAFLERAGERVAHWFDGDGGILAVHFADQQAIATYRYVRSAGFLAEEAAGEYLFAGYGMLPKGNWLARLRAEIKNAANTSVLALPDRLLALWEGGMPHALSLDTLETKGLDDLAGLEGASYSAHPKRDPKTGDIFNFGVALGARGVLNLFRSDATGKLQQRSHIFLDGLPLIHDFVLAGRYLIFCVPPVRLNPLPIMLSLQSYCDSLKWQPQKGTEILVVDRDRLELVSRFQVDPWFQWHFSNGCELPDGSVSFALTRYADFQTNEFLREVPQGQIHTVAPSPFWQVRIDPRAGKLLESHKLSGRSGEFPVVNPQEVGQPFRYSYLSLRRQTALAEREMFGAIARFDHQTGQLDEADLGENRYPCEPIYVSDAENPEQGWVLTVVYDGTQHTSELWIFAADNLAGAPHCRLALPEVIPPGFHGTWKPAS</sequence>
<keyword evidence="2 4" id="KW-0479">Metal-binding</keyword>
<reference evidence="5" key="1">
    <citation type="journal article" date="2020" name="mSystems">
        <title>Genome- and Community-Level Interaction Insights into Carbon Utilization and Element Cycling Functions of Hydrothermarchaeota in Hydrothermal Sediment.</title>
        <authorList>
            <person name="Zhou Z."/>
            <person name="Liu Y."/>
            <person name="Xu W."/>
            <person name="Pan J."/>
            <person name="Luo Z.H."/>
            <person name="Li M."/>
        </authorList>
    </citation>
    <scope>NUCLEOTIDE SEQUENCE [LARGE SCALE GENOMIC DNA]</scope>
    <source>
        <strain evidence="5">SpSt-418</strain>
    </source>
</reference>
<evidence type="ECO:0000256" key="2">
    <source>
        <dbReference type="ARBA" id="ARBA00022723"/>
    </source>
</evidence>
<evidence type="ECO:0000256" key="3">
    <source>
        <dbReference type="ARBA" id="ARBA00023004"/>
    </source>
</evidence>
<name>A0A7C3PF96_9CYAN</name>
<comment type="caution">
    <text evidence="5">The sequence shown here is derived from an EMBL/GenBank/DDBJ whole genome shotgun (WGS) entry which is preliminary data.</text>
</comment>
<dbReference type="GO" id="GO:0010436">
    <property type="term" value="F:carotenoid dioxygenase activity"/>
    <property type="evidence" value="ECO:0007669"/>
    <property type="project" value="TreeGrafter"/>
</dbReference>
<evidence type="ECO:0000313" key="5">
    <source>
        <dbReference type="EMBL" id="HFM98099.1"/>
    </source>
</evidence>
<feature type="binding site" evidence="4">
    <location>
        <position position="288"/>
    </location>
    <ligand>
        <name>Fe cation</name>
        <dbReference type="ChEBI" id="CHEBI:24875"/>
        <note>catalytic</note>
    </ligand>
</feature>
<proteinExistence type="inferred from homology"/>
<dbReference type="PANTHER" id="PTHR10543">
    <property type="entry name" value="BETA-CAROTENE DIOXYGENASE"/>
    <property type="match status" value="1"/>
</dbReference>
<comment type="cofactor">
    <cofactor evidence="4">
        <name>Fe(2+)</name>
        <dbReference type="ChEBI" id="CHEBI:29033"/>
    </cofactor>
    <text evidence="4">Binds 1 Fe(2+) ion per subunit.</text>
</comment>
<organism evidence="5">
    <name type="scientific">Oscillatoriales cyanobacterium SpSt-418</name>
    <dbReference type="NCBI Taxonomy" id="2282169"/>
    <lineage>
        <taxon>Bacteria</taxon>
        <taxon>Bacillati</taxon>
        <taxon>Cyanobacteriota</taxon>
        <taxon>Cyanophyceae</taxon>
        <taxon>Oscillatoriophycideae</taxon>
        <taxon>Oscillatoriales</taxon>
    </lineage>
</organism>
<accession>A0A7C3PF96</accession>
<gene>
    <name evidence="5" type="ORF">ENR64_10165</name>
</gene>
<dbReference type="GO" id="GO:0046872">
    <property type="term" value="F:metal ion binding"/>
    <property type="evidence" value="ECO:0007669"/>
    <property type="project" value="UniProtKB-KW"/>
</dbReference>
<protein>
    <submittedName>
        <fullName evidence="5">Uncharacterized protein</fullName>
    </submittedName>
</protein>
<evidence type="ECO:0000256" key="4">
    <source>
        <dbReference type="PIRSR" id="PIRSR604294-1"/>
    </source>
</evidence>
<comment type="similarity">
    <text evidence="1">Belongs to the carotenoid oxygenase family.</text>
</comment>
<feature type="binding site" evidence="4">
    <location>
        <position position="221"/>
    </location>
    <ligand>
        <name>Fe cation</name>
        <dbReference type="ChEBI" id="CHEBI:24875"/>
        <note>catalytic</note>
    </ligand>
</feature>
<feature type="binding site" evidence="4">
    <location>
        <position position="470"/>
    </location>
    <ligand>
        <name>Fe cation</name>
        <dbReference type="ChEBI" id="CHEBI:24875"/>
        <note>catalytic</note>
    </ligand>
</feature>
<dbReference type="PANTHER" id="PTHR10543:SF139">
    <property type="entry name" value="DIOXYGENASE"/>
    <property type="match status" value="1"/>
</dbReference>
<dbReference type="EMBL" id="DSRU01000146">
    <property type="protein sequence ID" value="HFM98099.1"/>
    <property type="molecule type" value="Genomic_DNA"/>
</dbReference>
<evidence type="ECO:0000256" key="1">
    <source>
        <dbReference type="ARBA" id="ARBA00006787"/>
    </source>
</evidence>